<evidence type="ECO:0000256" key="2">
    <source>
        <dbReference type="SAM" id="SignalP"/>
    </source>
</evidence>
<dbReference type="Pfam" id="PF16525">
    <property type="entry name" value="MHB"/>
    <property type="match status" value="1"/>
</dbReference>
<dbReference type="GO" id="GO:0015886">
    <property type="term" value="P:heme transport"/>
    <property type="evidence" value="ECO:0007669"/>
    <property type="project" value="InterPro"/>
</dbReference>
<protein>
    <submittedName>
        <fullName evidence="4">Hemophore</fullName>
    </submittedName>
</protein>
<dbReference type="InterPro" id="IPR032407">
    <property type="entry name" value="MHB"/>
</dbReference>
<dbReference type="Gene3D" id="1.20.20.20">
    <property type="entry name" value="Haemophore, haem-binding domain"/>
    <property type="match status" value="1"/>
</dbReference>
<feature type="signal peptide" evidence="2">
    <location>
        <begin position="1"/>
        <end position="27"/>
    </location>
</feature>
<gene>
    <name evidence="4" type="ORF">MMAD_04790</name>
</gene>
<keyword evidence="5" id="KW-1185">Reference proteome</keyword>
<feature type="compositionally biased region" description="Low complexity" evidence="1">
    <location>
        <begin position="167"/>
        <end position="178"/>
    </location>
</feature>
<feature type="region of interest" description="Disordered" evidence="1">
    <location>
        <begin position="152"/>
        <end position="178"/>
    </location>
</feature>
<evidence type="ECO:0000313" key="4">
    <source>
        <dbReference type="EMBL" id="BBZ26184.1"/>
    </source>
</evidence>
<dbReference type="EMBL" id="AP022610">
    <property type="protein sequence ID" value="BBZ26184.1"/>
    <property type="molecule type" value="Genomic_DNA"/>
</dbReference>
<feature type="chain" id="PRO_5038341234" evidence="2">
    <location>
        <begin position="28"/>
        <end position="178"/>
    </location>
</feature>
<organism evidence="4 5">
    <name type="scientific">Mycolicibacterium madagascariense</name>
    <dbReference type="NCBI Taxonomy" id="212765"/>
    <lineage>
        <taxon>Bacteria</taxon>
        <taxon>Bacillati</taxon>
        <taxon>Actinomycetota</taxon>
        <taxon>Actinomycetes</taxon>
        <taxon>Mycobacteriales</taxon>
        <taxon>Mycobacteriaceae</taxon>
        <taxon>Mycolicibacterium</taxon>
    </lineage>
</organism>
<dbReference type="KEGG" id="mmag:MMAD_04790"/>
<accession>A0A7I7X9E4</accession>
<name>A0A7I7X9E4_9MYCO</name>
<dbReference type="NCBIfam" id="TIGR04530">
    <property type="entry name" value="hemophoreRv0203"/>
    <property type="match status" value="1"/>
</dbReference>
<evidence type="ECO:0000256" key="1">
    <source>
        <dbReference type="SAM" id="MobiDB-lite"/>
    </source>
</evidence>
<reference evidence="4 5" key="1">
    <citation type="journal article" date="2019" name="Emerg. Microbes Infect.">
        <title>Comprehensive subspecies identification of 175 nontuberculous mycobacteria species based on 7547 genomic profiles.</title>
        <authorList>
            <person name="Matsumoto Y."/>
            <person name="Kinjo T."/>
            <person name="Motooka D."/>
            <person name="Nabeya D."/>
            <person name="Jung N."/>
            <person name="Uechi K."/>
            <person name="Horii T."/>
            <person name="Iida T."/>
            <person name="Fujita J."/>
            <person name="Nakamura S."/>
        </authorList>
    </citation>
    <scope>NUCLEOTIDE SEQUENCE [LARGE SCALE GENOMIC DNA]</scope>
    <source>
        <strain evidence="4 5">JCM 13574</strain>
    </source>
</reference>
<sequence length="178" mass="17687">MKTTTSALRRCLGSVFAASAVGGVVVAALTIPGTPSADAAADPCAASSIAHTIGSVAVSSANYLDAHPETDNTLTAISQQQTGPQSLTELKAYFDANPQVAKDMQTLQQPLMNLSARCKLPLTLPQAMGLLQGAQSQGAALPAGALSAAQQVGAPATALPVQSAPATGTGPLPGPTSR</sequence>
<dbReference type="NCBIfam" id="TIGR04529">
    <property type="entry name" value="MTB_hemophore"/>
    <property type="match status" value="1"/>
</dbReference>
<dbReference type="Proteomes" id="UP000466517">
    <property type="component" value="Chromosome"/>
</dbReference>
<feature type="domain" description="Haemophore haem-binding" evidence="3">
    <location>
        <begin position="42"/>
        <end position="119"/>
    </location>
</feature>
<dbReference type="AlphaFoldDB" id="A0A7I7X9E4"/>
<keyword evidence="2" id="KW-0732">Signal</keyword>
<dbReference type="GO" id="GO:0020037">
    <property type="term" value="F:heme binding"/>
    <property type="evidence" value="ECO:0007669"/>
    <property type="project" value="InterPro"/>
</dbReference>
<dbReference type="InterPro" id="IPR030937">
    <property type="entry name" value="Hemophore_Rv0203"/>
</dbReference>
<evidence type="ECO:0000259" key="3">
    <source>
        <dbReference type="Pfam" id="PF16525"/>
    </source>
</evidence>
<dbReference type="InterPro" id="IPR038378">
    <property type="entry name" value="MHB_sf"/>
</dbReference>
<dbReference type="RefSeq" id="WP_163732021.1">
    <property type="nucleotide sequence ID" value="NZ_AP022610.1"/>
</dbReference>
<proteinExistence type="predicted"/>
<evidence type="ECO:0000313" key="5">
    <source>
        <dbReference type="Proteomes" id="UP000466517"/>
    </source>
</evidence>